<comment type="caution">
    <text evidence="1">The sequence shown here is derived from an EMBL/GenBank/DDBJ whole genome shotgun (WGS) entry which is preliminary data.</text>
</comment>
<evidence type="ECO:0000313" key="1">
    <source>
        <dbReference type="EMBL" id="KAK7681889.1"/>
    </source>
</evidence>
<dbReference type="EMBL" id="JASBNA010000009">
    <property type="protein sequence ID" value="KAK7689180.1"/>
    <property type="molecule type" value="Genomic_DNA"/>
</dbReference>
<sequence>MQKHTIVKVLPDMLGYISALIRFCINSQPRWKSKDGDFDNAEFFVIVRDLFNSESAFGKRWAEETLEWWNLQVFFTRPAEMRRNVGNSVLGKLHAHLRLQEELADVV</sequence>
<dbReference type="AlphaFoldDB" id="A0AAW0FS61"/>
<dbReference type="Pfam" id="PF20414">
    <property type="entry name" value="DUF6698"/>
    <property type="match status" value="1"/>
</dbReference>
<name>A0AAW0FS61_9APHY</name>
<accession>A0AAW0FS61</accession>
<protein>
    <submittedName>
        <fullName evidence="1">Uncharacterized protein</fullName>
    </submittedName>
</protein>
<dbReference type="InterPro" id="IPR046521">
    <property type="entry name" value="DUF6698"/>
</dbReference>
<organism evidence="1 3">
    <name type="scientific">Cerrena zonata</name>
    <dbReference type="NCBI Taxonomy" id="2478898"/>
    <lineage>
        <taxon>Eukaryota</taxon>
        <taxon>Fungi</taxon>
        <taxon>Dikarya</taxon>
        <taxon>Basidiomycota</taxon>
        <taxon>Agaricomycotina</taxon>
        <taxon>Agaricomycetes</taxon>
        <taxon>Polyporales</taxon>
        <taxon>Cerrenaceae</taxon>
        <taxon>Cerrena</taxon>
    </lineage>
</organism>
<dbReference type="EMBL" id="JASBNA010000038">
    <property type="protein sequence ID" value="KAK7681889.1"/>
    <property type="molecule type" value="Genomic_DNA"/>
</dbReference>
<reference evidence="1 3" key="1">
    <citation type="submission" date="2022-09" db="EMBL/GenBank/DDBJ databases">
        <authorList>
            <person name="Palmer J.M."/>
        </authorList>
    </citation>
    <scope>NUCLEOTIDE SEQUENCE [LARGE SCALE GENOMIC DNA]</scope>
    <source>
        <strain evidence="1 3">DSM 7382</strain>
    </source>
</reference>
<dbReference type="Proteomes" id="UP001385951">
    <property type="component" value="Unassembled WGS sequence"/>
</dbReference>
<keyword evidence="3" id="KW-1185">Reference proteome</keyword>
<evidence type="ECO:0000313" key="2">
    <source>
        <dbReference type="EMBL" id="KAK7689180.1"/>
    </source>
</evidence>
<gene>
    <name evidence="2" type="ORF">QCA50_007871</name>
    <name evidence="1" type="ORF">QCA50_014851</name>
</gene>
<proteinExistence type="predicted"/>
<evidence type="ECO:0000313" key="3">
    <source>
        <dbReference type="Proteomes" id="UP001385951"/>
    </source>
</evidence>